<dbReference type="Proteomes" id="UP000499080">
    <property type="component" value="Unassembled WGS sequence"/>
</dbReference>
<feature type="compositionally biased region" description="Acidic residues" evidence="1">
    <location>
        <begin position="73"/>
        <end position="89"/>
    </location>
</feature>
<dbReference type="EMBL" id="BGPR01210134">
    <property type="protein sequence ID" value="GBN39737.1"/>
    <property type="molecule type" value="Genomic_DNA"/>
</dbReference>
<sequence>MAVKSRYCTYMLRDFCYPCIRLSVTEFIRTVTINRSLTVLSLIREIKTDGGNNQNNDSNNDQNNDDQNNGDQIMDDQNNDDQIMDEQNNDNDQNNDLSYTRE</sequence>
<comment type="caution">
    <text evidence="2">The sequence shown here is derived from an EMBL/GenBank/DDBJ whole genome shotgun (WGS) entry which is preliminary data.</text>
</comment>
<name>A0A4Y2NP04_ARAVE</name>
<protein>
    <submittedName>
        <fullName evidence="2">Uncharacterized protein</fullName>
    </submittedName>
</protein>
<dbReference type="AlphaFoldDB" id="A0A4Y2NP04"/>
<gene>
    <name evidence="2" type="ORF">AVEN_183661_1</name>
</gene>
<evidence type="ECO:0000256" key="1">
    <source>
        <dbReference type="SAM" id="MobiDB-lite"/>
    </source>
</evidence>
<feature type="region of interest" description="Disordered" evidence="1">
    <location>
        <begin position="48"/>
        <end position="102"/>
    </location>
</feature>
<evidence type="ECO:0000313" key="3">
    <source>
        <dbReference type="Proteomes" id="UP000499080"/>
    </source>
</evidence>
<proteinExistence type="predicted"/>
<organism evidence="2 3">
    <name type="scientific">Araneus ventricosus</name>
    <name type="common">Orbweaver spider</name>
    <name type="synonym">Epeira ventricosa</name>
    <dbReference type="NCBI Taxonomy" id="182803"/>
    <lineage>
        <taxon>Eukaryota</taxon>
        <taxon>Metazoa</taxon>
        <taxon>Ecdysozoa</taxon>
        <taxon>Arthropoda</taxon>
        <taxon>Chelicerata</taxon>
        <taxon>Arachnida</taxon>
        <taxon>Araneae</taxon>
        <taxon>Araneomorphae</taxon>
        <taxon>Entelegynae</taxon>
        <taxon>Araneoidea</taxon>
        <taxon>Araneidae</taxon>
        <taxon>Araneus</taxon>
    </lineage>
</organism>
<reference evidence="2 3" key="1">
    <citation type="journal article" date="2019" name="Sci. Rep.">
        <title>Orb-weaving spider Araneus ventricosus genome elucidates the spidroin gene catalogue.</title>
        <authorList>
            <person name="Kono N."/>
            <person name="Nakamura H."/>
            <person name="Ohtoshi R."/>
            <person name="Moran D.A.P."/>
            <person name="Shinohara A."/>
            <person name="Yoshida Y."/>
            <person name="Fujiwara M."/>
            <person name="Mori M."/>
            <person name="Tomita M."/>
            <person name="Arakawa K."/>
        </authorList>
    </citation>
    <scope>NUCLEOTIDE SEQUENCE [LARGE SCALE GENOMIC DNA]</scope>
</reference>
<keyword evidence="3" id="KW-1185">Reference proteome</keyword>
<evidence type="ECO:0000313" key="2">
    <source>
        <dbReference type="EMBL" id="GBN39737.1"/>
    </source>
</evidence>
<accession>A0A4Y2NP04</accession>
<feature type="compositionally biased region" description="Low complexity" evidence="1">
    <location>
        <begin position="49"/>
        <end position="72"/>
    </location>
</feature>